<evidence type="ECO:0000313" key="3">
    <source>
        <dbReference type="EMBL" id="MVT06809.1"/>
    </source>
</evidence>
<dbReference type="InterPro" id="IPR021533">
    <property type="entry name" value="PepSY-like"/>
</dbReference>
<sequence length="155" mass="17002">MKKLLVIFCVAIISSGTTFAQKKSAKTKTKVVAKKEVVAPVVVKDAFQQNFSGTEAKWSKNFSGHWIANFTKEDVKTSAEYDADGKWIATRSSYAADRLPETVATTLKTKYPAATIKDGWKIERADVATAYYKVNIQDNGAEKSVLVNDSGSVIE</sequence>
<name>A0A7K1TXH8_9BACT</name>
<dbReference type="AlphaFoldDB" id="A0A7K1TXH8"/>
<reference evidence="3 4" key="1">
    <citation type="submission" date="2019-12" db="EMBL/GenBank/DDBJ databases">
        <title>Chitinophaga sp. strain ysch24 (GDMCC 1.1355), whole genome shotgun sequence.</title>
        <authorList>
            <person name="Zhang X."/>
        </authorList>
    </citation>
    <scope>NUCLEOTIDE SEQUENCE [LARGE SCALE GENOMIC DNA]</scope>
    <source>
        <strain evidence="4">ysch24</strain>
    </source>
</reference>
<feature type="signal peptide" evidence="1">
    <location>
        <begin position="1"/>
        <end position="20"/>
    </location>
</feature>
<evidence type="ECO:0000313" key="4">
    <source>
        <dbReference type="Proteomes" id="UP000461730"/>
    </source>
</evidence>
<organism evidence="3 4">
    <name type="scientific">Chitinophaga tropicalis</name>
    <dbReference type="NCBI Taxonomy" id="2683588"/>
    <lineage>
        <taxon>Bacteria</taxon>
        <taxon>Pseudomonadati</taxon>
        <taxon>Bacteroidota</taxon>
        <taxon>Chitinophagia</taxon>
        <taxon>Chitinophagales</taxon>
        <taxon>Chitinophagaceae</taxon>
        <taxon>Chitinophaga</taxon>
    </lineage>
</organism>
<gene>
    <name evidence="3" type="ORF">GO493_00945</name>
</gene>
<feature type="chain" id="PRO_5029539293" description="Putative beta-lactamase-inhibitor-like PepSY-like domain-containing protein" evidence="1">
    <location>
        <begin position="21"/>
        <end position="155"/>
    </location>
</feature>
<protein>
    <recommendedName>
        <fullName evidence="2">Putative beta-lactamase-inhibitor-like PepSY-like domain-containing protein</fullName>
    </recommendedName>
</protein>
<dbReference type="EMBL" id="WRXN01000001">
    <property type="protein sequence ID" value="MVT06809.1"/>
    <property type="molecule type" value="Genomic_DNA"/>
</dbReference>
<proteinExistence type="predicted"/>
<accession>A0A7K1TXH8</accession>
<dbReference type="Pfam" id="PF11396">
    <property type="entry name" value="PepSY_like"/>
    <property type="match status" value="1"/>
</dbReference>
<dbReference type="RefSeq" id="WP_157304191.1">
    <property type="nucleotide sequence ID" value="NZ_WRXN01000001.1"/>
</dbReference>
<comment type="caution">
    <text evidence="3">The sequence shown here is derived from an EMBL/GenBank/DDBJ whole genome shotgun (WGS) entry which is preliminary data.</text>
</comment>
<dbReference type="SUPFAM" id="SSF160574">
    <property type="entry name" value="BT0923-like"/>
    <property type="match status" value="1"/>
</dbReference>
<keyword evidence="1" id="KW-0732">Signal</keyword>
<feature type="domain" description="Putative beta-lactamase-inhibitor-like PepSY-like" evidence="2">
    <location>
        <begin position="69"/>
        <end position="151"/>
    </location>
</feature>
<evidence type="ECO:0000256" key="1">
    <source>
        <dbReference type="SAM" id="SignalP"/>
    </source>
</evidence>
<keyword evidence="4" id="KW-1185">Reference proteome</keyword>
<dbReference type="Gene3D" id="3.10.450.360">
    <property type="match status" value="1"/>
</dbReference>
<evidence type="ECO:0000259" key="2">
    <source>
        <dbReference type="Pfam" id="PF11396"/>
    </source>
</evidence>
<dbReference type="Proteomes" id="UP000461730">
    <property type="component" value="Unassembled WGS sequence"/>
</dbReference>